<dbReference type="KEGG" id="efk:P856_197"/>
<gene>
    <name evidence="5" type="ORF">P856_197</name>
</gene>
<evidence type="ECO:0000313" key="6">
    <source>
        <dbReference type="Proteomes" id="UP000018700"/>
    </source>
</evidence>
<dbReference type="EMBL" id="CP006745">
    <property type="protein sequence ID" value="AHC73431.1"/>
    <property type="molecule type" value="Genomic_DNA"/>
</dbReference>
<dbReference type="RefSeq" id="WP_025300314.1">
    <property type="nucleotide sequence ID" value="NZ_CP006745.1"/>
</dbReference>
<comment type="cofactor">
    <cofactor evidence="1 4">
        <name>a divalent metal cation</name>
        <dbReference type="ChEBI" id="CHEBI:60240"/>
    </cofactor>
</comment>
<dbReference type="PATRIC" id="fig|1401328.3.peg.188"/>
<comment type="catalytic activity">
    <reaction evidence="4">
        <text>a 2'-deoxyribonucleoside 5'-triphosphate + H2O = a 2'-deoxyribonucleoside 5'-phosphate + diphosphate + H(+)</text>
        <dbReference type="Rhea" id="RHEA:44644"/>
        <dbReference type="ChEBI" id="CHEBI:15377"/>
        <dbReference type="ChEBI" id="CHEBI:15378"/>
        <dbReference type="ChEBI" id="CHEBI:33019"/>
        <dbReference type="ChEBI" id="CHEBI:61560"/>
        <dbReference type="ChEBI" id="CHEBI:65317"/>
        <dbReference type="EC" id="3.6.1.9"/>
    </reaction>
</comment>
<accession>V9TS69</accession>
<sequence length="202" mass="22451">MTSPILFRAPEGSQFVFASTSKLLRNLLAQIGLFPDLVDNPKVNQFPFPTERVRIYATRIAISQAKLVAHRYPDSFILAANTVVACGRRILPKTYRANEARQCLKLLSGRRHRVVGGICVIDPRGRGYERLVETRVGFKRLSDTEIDAYLNSGEWFDKVGGYAANGLAGAYVNFLNGSYFNVLGLALAETYSLLHGLGFTYL</sequence>
<dbReference type="HOGENOM" id="CLU_040416_2_0_5"/>
<dbReference type="PANTHER" id="PTHR43213:SF5">
    <property type="entry name" value="BIFUNCTIONAL DTTP_UTP PYROPHOSPHATASE_METHYLTRANSFERASE PROTEIN-RELATED"/>
    <property type="match status" value="1"/>
</dbReference>
<evidence type="ECO:0000256" key="4">
    <source>
        <dbReference type="HAMAP-Rule" id="MF_00528"/>
    </source>
</evidence>
<dbReference type="CDD" id="cd00555">
    <property type="entry name" value="Maf"/>
    <property type="match status" value="1"/>
</dbReference>
<dbReference type="eggNOG" id="COG0424">
    <property type="taxonomic scope" value="Bacteria"/>
</dbReference>
<dbReference type="EC" id="3.6.1.9" evidence="4"/>
<comment type="function">
    <text evidence="4">Nucleoside triphosphate pyrophosphatase. May have a dual role in cell division arrest and in preventing the incorporation of modified nucleotides into cellular nucleic acids.</text>
</comment>
<dbReference type="PIRSF" id="PIRSF006305">
    <property type="entry name" value="Maf"/>
    <property type="match status" value="1"/>
</dbReference>
<protein>
    <recommendedName>
        <fullName evidence="4">Nucleoside triphosphate pyrophosphatase</fullName>
        <ecNumber evidence="4">3.6.1.9</ecNumber>
    </recommendedName>
    <alternativeName>
        <fullName evidence="4">Nucleotide pyrophosphatase</fullName>
        <shortName evidence="4">Nucleotide PPase</shortName>
    </alternativeName>
</protein>
<dbReference type="HAMAP" id="MF_00528">
    <property type="entry name" value="Maf"/>
    <property type="match status" value="1"/>
</dbReference>
<dbReference type="SUPFAM" id="SSF52972">
    <property type="entry name" value="ITPase-like"/>
    <property type="match status" value="1"/>
</dbReference>
<comment type="caution">
    <text evidence="4">Lacks conserved residue(s) required for the propagation of feature annotation.</text>
</comment>
<dbReference type="InterPro" id="IPR029001">
    <property type="entry name" value="ITPase-like_fam"/>
</dbReference>
<reference evidence="5 6" key="1">
    <citation type="journal article" date="2013" name="PLoS ONE">
        <title>Bacterial endosymbiosis in a chordate host: long-term co-evolution and conservation of secondary metabolism.</title>
        <authorList>
            <person name="Kwan J.C."/>
            <person name="Schmidt E.W."/>
        </authorList>
    </citation>
    <scope>NUCLEOTIDE SEQUENCE [LARGE SCALE GENOMIC DNA]</scope>
    <source>
        <strain evidence="6">faulkneri L5</strain>
    </source>
</reference>
<proteinExistence type="inferred from homology"/>
<evidence type="ECO:0000256" key="2">
    <source>
        <dbReference type="ARBA" id="ARBA00022801"/>
    </source>
</evidence>
<evidence type="ECO:0000256" key="3">
    <source>
        <dbReference type="ARBA" id="ARBA00023080"/>
    </source>
</evidence>
<dbReference type="Pfam" id="PF02545">
    <property type="entry name" value="Maf"/>
    <property type="match status" value="1"/>
</dbReference>
<evidence type="ECO:0000313" key="5">
    <source>
        <dbReference type="EMBL" id="AHC73431.1"/>
    </source>
</evidence>
<evidence type="ECO:0000256" key="1">
    <source>
        <dbReference type="ARBA" id="ARBA00001968"/>
    </source>
</evidence>
<dbReference type="GO" id="GO:0047429">
    <property type="term" value="F:nucleoside triphosphate diphosphatase activity"/>
    <property type="evidence" value="ECO:0007669"/>
    <property type="project" value="UniProtKB-EC"/>
</dbReference>
<dbReference type="GO" id="GO:0009117">
    <property type="term" value="P:nucleotide metabolic process"/>
    <property type="evidence" value="ECO:0007669"/>
    <property type="project" value="UniProtKB-KW"/>
</dbReference>
<dbReference type="Proteomes" id="UP000018700">
    <property type="component" value="Chromosome"/>
</dbReference>
<organism evidence="5 6">
    <name type="scientific">Candidatus Endolissoclinum faulkneri L5</name>
    <dbReference type="NCBI Taxonomy" id="1401328"/>
    <lineage>
        <taxon>Bacteria</taxon>
        <taxon>Pseudomonadati</taxon>
        <taxon>Pseudomonadota</taxon>
        <taxon>Alphaproteobacteria</taxon>
        <taxon>Rhodospirillales</taxon>
        <taxon>Rhodospirillaceae</taxon>
        <taxon>Candidatus Endolissoclinum</taxon>
    </lineage>
</organism>
<dbReference type="GO" id="GO:0005737">
    <property type="term" value="C:cytoplasm"/>
    <property type="evidence" value="ECO:0007669"/>
    <property type="project" value="UniProtKB-SubCell"/>
</dbReference>
<keyword evidence="6" id="KW-1185">Reference proteome</keyword>
<dbReference type="Gene3D" id="3.90.950.10">
    <property type="match status" value="1"/>
</dbReference>
<comment type="similarity">
    <text evidence="4">Belongs to the Maf family.</text>
</comment>
<dbReference type="PANTHER" id="PTHR43213">
    <property type="entry name" value="BIFUNCTIONAL DTTP/UTP PYROPHOSPHATASE/METHYLTRANSFERASE PROTEIN-RELATED"/>
    <property type="match status" value="1"/>
</dbReference>
<keyword evidence="4" id="KW-0963">Cytoplasm</keyword>
<keyword evidence="2 4" id="KW-0378">Hydrolase</keyword>
<comment type="catalytic activity">
    <reaction evidence="4">
        <text>a ribonucleoside 5'-triphosphate + H2O = a ribonucleoside 5'-phosphate + diphosphate + H(+)</text>
        <dbReference type="Rhea" id="RHEA:23996"/>
        <dbReference type="ChEBI" id="CHEBI:15377"/>
        <dbReference type="ChEBI" id="CHEBI:15378"/>
        <dbReference type="ChEBI" id="CHEBI:33019"/>
        <dbReference type="ChEBI" id="CHEBI:58043"/>
        <dbReference type="ChEBI" id="CHEBI:61557"/>
        <dbReference type="EC" id="3.6.1.9"/>
    </reaction>
</comment>
<dbReference type="AlphaFoldDB" id="V9TS69"/>
<dbReference type="OrthoDB" id="9807767at2"/>
<name>V9TS69_9PROT</name>
<dbReference type="InterPro" id="IPR003697">
    <property type="entry name" value="Maf-like"/>
</dbReference>
<dbReference type="STRING" id="1401328.P856_197"/>
<comment type="subcellular location">
    <subcellularLocation>
        <location evidence="4">Cytoplasm</location>
    </subcellularLocation>
</comment>
<keyword evidence="3 4" id="KW-0546">Nucleotide metabolism</keyword>